<sequence length="187" mass="21510">DIIPDSSVQSTEAGKGPFGSRKKVFRTHMYPECLPCAVKEKQTKVVYVARNPKDVAVSYFFFHQLTAHLGQQSDLTFDEFFPIFFSGKTWVGSWFKHVRTLWKFTQNNPNATFVFYEDMQRDLAGVVQSMEQFLDLPLTPEQRAKVVAHCSFGAMKDNKMVNREGVPMFEGKGKFMRKGVVGDWKNY</sequence>
<feature type="domain" description="Sulfotransferase" evidence="3">
    <location>
        <begin position="22"/>
        <end position="187"/>
    </location>
</feature>
<evidence type="ECO:0000313" key="5">
    <source>
        <dbReference type="Proteomes" id="UP001432027"/>
    </source>
</evidence>
<evidence type="ECO:0000256" key="2">
    <source>
        <dbReference type="ARBA" id="ARBA00022679"/>
    </source>
</evidence>
<dbReference type="PANTHER" id="PTHR11783">
    <property type="entry name" value="SULFOTRANSFERASE SULT"/>
    <property type="match status" value="1"/>
</dbReference>
<dbReference type="Proteomes" id="UP001432027">
    <property type="component" value="Unassembled WGS sequence"/>
</dbReference>
<feature type="non-terminal residue" evidence="4">
    <location>
        <position position="187"/>
    </location>
</feature>
<keyword evidence="2" id="KW-0808">Transferase</keyword>
<dbReference type="AlphaFoldDB" id="A0AAV5T4X3"/>
<reference evidence="4" key="1">
    <citation type="submission" date="2023-10" db="EMBL/GenBank/DDBJ databases">
        <title>Genome assembly of Pristionchus species.</title>
        <authorList>
            <person name="Yoshida K."/>
            <person name="Sommer R.J."/>
        </authorList>
    </citation>
    <scope>NUCLEOTIDE SEQUENCE</scope>
    <source>
        <strain evidence="4">RS0144</strain>
    </source>
</reference>
<proteinExistence type="inferred from homology"/>
<dbReference type="Pfam" id="PF00685">
    <property type="entry name" value="Sulfotransfer_1"/>
    <property type="match status" value="1"/>
</dbReference>
<feature type="non-terminal residue" evidence="4">
    <location>
        <position position="1"/>
    </location>
</feature>
<dbReference type="GO" id="GO:0008146">
    <property type="term" value="F:sulfotransferase activity"/>
    <property type="evidence" value="ECO:0007669"/>
    <property type="project" value="InterPro"/>
</dbReference>
<dbReference type="Gene3D" id="3.40.50.300">
    <property type="entry name" value="P-loop containing nucleotide triphosphate hydrolases"/>
    <property type="match status" value="1"/>
</dbReference>
<evidence type="ECO:0000256" key="1">
    <source>
        <dbReference type="ARBA" id="ARBA00005771"/>
    </source>
</evidence>
<gene>
    <name evidence="4" type="ORF">PENTCL1PPCAC_9754</name>
</gene>
<dbReference type="InterPro" id="IPR027417">
    <property type="entry name" value="P-loop_NTPase"/>
</dbReference>
<name>A0AAV5T4X3_9BILA</name>
<dbReference type="SUPFAM" id="SSF52540">
    <property type="entry name" value="P-loop containing nucleoside triphosphate hydrolases"/>
    <property type="match status" value="1"/>
</dbReference>
<evidence type="ECO:0000313" key="4">
    <source>
        <dbReference type="EMBL" id="GMS87579.1"/>
    </source>
</evidence>
<comment type="caution">
    <text evidence="4">The sequence shown here is derived from an EMBL/GenBank/DDBJ whole genome shotgun (WGS) entry which is preliminary data.</text>
</comment>
<accession>A0AAV5T4X3</accession>
<dbReference type="EMBL" id="BTSX01000003">
    <property type="protein sequence ID" value="GMS87579.1"/>
    <property type="molecule type" value="Genomic_DNA"/>
</dbReference>
<comment type="similarity">
    <text evidence="1">Belongs to the sulfotransferase 1 family.</text>
</comment>
<organism evidence="4 5">
    <name type="scientific">Pristionchus entomophagus</name>
    <dbReference type="NCBI Taxonomy" id="358040"/>
    <lineage>
        <taxon>Eukaryota</taxon>
        <taxon>Metazoa</taxon>
        <taxon>Ecdysozoa</taxon>
        <taxon>Nematoda</taxon>
        <taxon>Chromadorea</taxon>
        <taxon>Rhabditida</taxon>
        <taxon>Rhabditina</taxon>
        <taxon>Diplogasteromorpha</taxon>
        <taxon>Diplogasteroidea</taxon>
        <taxon>Neodiplogasteridae</taxon>
        <taxon>Pristionchus</taxon>
    </lineage>
</organism>
<evidence type="ECO:0000259" key="3">
    <source>
        <dbReference type="Pfam" id="PF00685"/>
    </source>
</evidence>
<keyword evidence="5" id="KW-1185">Reference proteome</keyword>
<dbReference type="InterPro" id="IPR000863">
    <property type="entry name" value="Sulfotransferase_dom"/>
</dbReference>
<protein>
    <recommendedName>
        <fullName evidence="3">Sulfotransferase domain-containing protein</fullName>
    </recommendedName>
</protein>